<dbReference type="SUPFAM" id="SSF52540">
    <property type="entry name" value="P-loop containing nucleoside triphosphate hydrolases"/>
    <property type="match status" value="1"/>
</dbReference>
<evidence type="ECO:0000313" key="3">
    <source>
        <dbReference type="Proteomes" id="UP000542353"/>
    </source>
</evidence>
<proteinExistence type="predicted"/>
<accession>A0A7W8DZ70</accession>
<dbReference type="EMBL" id="JACHIH010000017">
    <property type="protein sequence ID" value="MBB5048049.1"/>
    <property type="molecule type" value="Genomic_DNA"/>
</dbReference>
<dbReference type="Gene3D" id="3.40.50.300">
    <property type="entry name" value="P-loop containing nucleotide triphosphate hydrolases"/>
    <property type="match status" value="1"/>
</dbReference>
<dbReference type="InterPro" id="IPR049052">
    <property type="entry name" value="nSTAND1"/>
</dbReference>
<dbReference type="Pfam" id="PF20703">
    <property type="entry name" value="nSTAND1"/>
    <property type="match status" value="1"/>
</dbReference>
<comment type="caution">
    <text evidence="2">The sequence shown here is derived from an EMBL/GenBank/DDBJ whole genome shotgun (WGS) entry which is preliminary data.</text>
</comment>
<evidence type="ECO:0000259" key="1">
    <source>
        <dbReference type="Pfam" id="PF20703"/>
    </source>
</evidence>
<organism evidence="2 3">
    <name type="scientific">Rhodopseudomonas rhenobacensis</name>
    <dbReference type="NCBI Taxonomy" id="87461"/>
    <lineage>
        <taxon>Bacteria</taxon>
        <taxon>Pseudomonadati</taxon>
        <taxon>Pseudomonadota</taxon>
        <taxon>Alphaproteobacteria</taxon>
        <taxon>Hyphomicrobiales</taxon>
        <taxon>Nitrobacteraceae</taxon>
        <taxon>Rhodopseudomonas</taxon>
    </lineage>
</organism>
<gene>
    <name evidence="2" type="ORF">HNR60_002810</name>
</gene>
<name>A0A7W8DZ70_9BRAD</name>
<dbReference type="InterPro" id="IPR027417">
    <property type="entry name" value="P-loop_NTPase"/>
</dbReference>
<feature type="domain" description="Novel STAND NTPase 1" evidence="1">
    <location>
        <begin position="44"/>
        <end position="539"/>
    </location>
</feature>
<dbReference type="AlphaFoldDB" id="A0A7W8DZ70"/>
<keyword evidence="3" id="KW-1185">Reference proteome</keyword>
<dbReference type="Proteomes" id="UP000542353">
    <property type="component" value="Unassembled WGS sequence"/>
</dbReference>
<evidence type="ECO:0000313" key="2">
    <source>
        <dbReference type="EMBL" id="MBB5048049.1"/>
    </source>
</evidence>
<sequence length="1136" mass="125982">MNEQFHVDTRAAFFAEWDAARAKSASPNDHTIHGSSSSYRGVSPYPGLRSFQPDEADLFYGRGTQIKELRDRLTDHNVIVVLGGSGSGKSSLVRAGLIPQLNSTAPIAGRAGAWYVVEFRPKTDPVTELFEALFNQIVAPVLTPRPTVIEQSNEIESPRAAWVQRIAALNSAFGLQCDPDASPEVITDGYRKRLREKLFEGDVIDVGALFDFVDETLQEFDRALSGGMVSAAPNLLILIDQFEEVFKPKVASAGHDTLMSLINSAHTYKPFHLFIVVTMRSEELHRCAEVPGLADVVNRSLYLVDLIGGKDVEHAIVGPARRLMKSWELDAGAPETGPYTRRALSKLHRIFDEARDRLSHPADQLPLMQHMLPLVWDNAVTRWRATTGNGPLEIDLRDLDSLAGWDDAEGALIGTLNARADWVLQEAIKVGTNQSKLTSDTIERLLRVAFSCLAQLDDRGNVVRDFATLDQMLAASGVYERETQAKQIECGRALQAAIDVFRRATLVNVSRAYDVNHEALIRGWKRYTGWLLDAQRRAARLIGVDQQLQRKATVGDKGAFAGWIDSVTDWILVQNLSKADQIVGDETSKDLMDVVGNNRTFSDQWATTILEKQSNSPESQQRQSSLTNRLTAIRTTINNAIRFRDGARYRPRNILAALLAAAAVLVGWMYLQHMKTTEQEQLAGQFRFFRLQNEATSPPDASSPRYPGKDRETYVALAMEPALGNKALSDEATIVLHNSMRSLEQGARAVLSDVSVRVVPNGTAASPINAELAALAPSPSECAIVDPEHPRDLFTQRDLGIQLKRVELANGVPTIQTFPVWRTSGGDIFPIESSNFTGQPLPAGSLLCLSHDANWLLMWPPLPEEQNRSPPLIQRIMWIRTAPRMAAQDQKWHAETNPHRRPTTWQSYEALQASANPGYADLISSVHNNTQPIKSFHAGDRVGFLLPLKSQQTAIVWTAGGTLNPDSVDDKWPAEPSSCAFVLVERPDQIGRPQTRMNCNMGSFTIEGRNHRLQAEFDERTDSPGCKGSAQCVTELQIVFDPPDSTGTPLRTTISHRSSRVIGATIAGGYLWVRDANGQSWRYSVGSSSIMPLFEHRWRDVDQAIFEKIPYSNACQVMTLNDKRCDDYKVPGWPSP</sequence>
<protein>
    <recommendedName>
        <fullName evidence="1">Novel STAND NTPase 1 domain-containing protein</fullName>
    </recommendedName>
</protein>
<dbReference type="RefSeq" id="WP_184258443.1">
    <property type="nucleotide sequence ID" value="NZ_JACHIH010000017.1"/>
</dbReference>
<reference evidence="2 3" key="1">
    <citation type="submission" date="2020-08" db="EMBL/GenBank/DDBJ databases">
        <title>Genomic Encyclopedia of Type Strains, Phase IV (KMG-IV): sequencing the most valuable type-strain genomes for metagenomic binning, comparative biology and taxonomic classification.</title>
        <authorList>
            <person name="Goeker M."/>
        </authorList>
    </citation>
    <scope>NUCLEOTIDE SEQUENCE [LARGE SCALE GENOMIC DNA]</scope>
    <source>
        <strain evidence="2 3">DSM 12706</strain>
    </source>
</reference>